<dbReference type="Proteomes" id="UP001519887">
    <property type="component" value="Unassembled WGS sequence"/>
</dbReference>
<dbReference type="EMBL" id="JAHZIK010002678">
    <property type="protein sequence ID" value="MBW7461086.1"/>
    <property type="molecule type" value="Genomic_DNA"/>
</dbReference>
<comment type="caution">
    <text evidence="2">The sequence shown here is derived from an EMBL/GenBank/DDBJ whole genome shotgun (WGS) entry which is preliminary data.</text>
</comment>
<keyword evidence="2" id="KW-0560">Oxidoreductase</keyword>
<evidence type="ECO:0000313" key="3">
    <source>
        <dbReference type="Proteomes" id="UP001519887"/>
    </source>
</evidence>
<accession>A0ABS7CKL6</accession>
<feature type="non-terminal residue" evidence="2">
    <location>
        <position position="93"/>
    </location>
</feature>
<keyword evidence="3" id="KW-1185">Reference proteome</keyword>
<dbReference type="SUPFAM" id="SSF51197">
    <property type="entry name" value="Clavaminate synthase-like"/>
    <property type="match status" value="1"/>
</dbReference>
<name>A0ABS7CKL6_9BACL</name>
<evidence type="ECO:0000256" key="1">
    <source>
        <dbReference type="SAM" id="MobiDB-lite"/>
    </source>
</evidence>
<keyword evidence="2" id="KW-0223">Dioxygenase</keyword>
<sequence length="93" mass="10280">MKVSMGVHQLKMEGPYLTALRESNDIREDAAALQARMEEDGYIFIRGFHDRNQVQQARSEILNQLHQSGRLAPDADPEAGLVGPDNKSAFLGG</sequence>
<protein>
    <submittedName>
        <fullName evidence="2">Phytanoyl-CoA dioxygenase</fullName>
    </submittedName>
</protein>
<organism evidence="2 3">
    <name type="scientific">Paenibacillus sepulcri</name>
    <dbReference type="NCBI Taxonomy" id="359917"/>
    <lineage>
        <taxon>Bacteria</taxon>
        <taxon>Bacillati</taxon>
        <taxon>Bacillota</taxon>
        <taxon>Bacilli</taxon>
        <taxon>Bacillales</taxon>
        <taxon>Paenibacillaceae</taxon>
        <taxon>Paenibacillus</taxon>
    </lineage>
</organism>
<dbReference type="Gene3D" id="2.60.120.620">
    <property type="entry name" value="q2cbj1_9rhob like domain"/>
    <property type="match status" value="1"/>
</dbReference>
<dbReference type="GO" id="GO:0051213">
    <property type="term" value="F:dioxygenase activity"/>
    <property type="evidence" value="ECO:0007669"/>
    <property type="project" value="UniProtKB-KW"/>
</dbReference>
<dbReference type="PANTHER" id="PTHR40128">
    <property type="entry name" value="EXPRESSED PROTEIN"/>
    <property type="match status" value="1"/>
</dbReference>
<proteinExistence type="predicted"/>
<reference evidence="2 3" key="1">
    <citation type="submission" date="2021-07" db="EMBL/GenBank/DDBJ databases">
        <title>Paenibacillus radiodurans sp. nov., isolated from the southeastern edge of Tengger Desert.</title>
        <authorList>
            <person name="Zhang G."/>
        </authorList>
    </citation>
    <scope>NUCLEOTIDE SEQUENCE [LARGE SCALE GENOMIC DNA]</scope>
    <source>
        <strain evidence="2 3">CCM 7311</strain>
    </source>
</reference>
<feature type="region of interest" description="Disordered" evidence="1">
    <location>
        <begin position="70"/>
        <end position="93"/>
    </location>
</feature>
<evidence type="ECO:0000313" key="2">
    <source>
        <dbReference type="EMBL" id="MBW7461086.1"/>
    </source>
</evidence>
<gene>
    <name evidence="2" type="ORF">K0U00_44235</name>
</gene>
<dbReference type="PANTHER" id="PTHR40128:SF1">
    <property type="entry name" value="PHYTANOYL-COA HYDROXYLASE"/>
    <property type="match status" value="1"/>
</dbReference>